<gene>
    <name evidence="1" type="ORF">I6H06_13100</name>
</gene>
<evidence type="ECO:0000313" key="1">
    <source>
        <dbReference type="EMBL" id="QPQ93213.1"/>
    </source>
</evidence>
<dbReference type="GeneID" id="45698314"/>
<proteinExistence type="predicted"/>
<sequence>MADPVPHGFALQGRDLDYSDLTAVGRVTIEMGKDGVEITVDGFEFKNASSCRQHACKALAWARDVLAADVAANRAVPGGRIVSITGMTQAKLEEERSQD</sequence>
<dbReference type="EMBL" id="CP065601">
    <property type="protein sequence ID" value="QPQ93213.1"/>
    <property type="molecule type" value="Genomic_DNA"/>
</dbReference>
<accession>A0AAP9Y326</accession>
<dbReference type="AlphaFoldDB" id="A0AAP9Y326"/>
<reference evidence="1 2" key="1">
    <citation type="submission" date="2020-12" db="EMBL/GenBank/DDBJ databases">
        <title>FDA dAtabase for Regulatory Grade micrObial Sequences (FDA-ARGOS): Supporting development and validation of Infectious Disease Dx tests.</title>
        <authorList>
            <person name="Minogue T."/>
            <person name="Wolcott M."/>
            <person name="Wasieloski L."/>
            <person name="Aguilar W."/>
            <person name="Moore D."/>
            <person name="Jaissle J."/>
            <person name="Tallon L."/>
            <person name="Sadzewicz L."/>
            <person name="Zhao X."/>
            <person name="Boylan J."/>
            <person name="Ott S."/>
            <person name="Bowen H."/>
            <person name="Vavikolanu K."/>
            <person name="Mehta A."/>
            <person name="Aluvathingal J."/>
            <person name="Nadendla S."/>
            <person name="Yan Y."/>
            <person name="Sichtig H."/>
        </authorList>
    </citation>
    <scope>NUCLEOTIDE SEQUENCE [LARGE SCALE GENOMIC DNA]</scope>
    <source>
        <strain evidence="1 2">FDAARGOS_949</strain>
    </source>
</reference>
<name>A0AAP9Y326_BURGL</name>
<organism evidence="1 2">
    <name type="scientific">Burkholderia glumae</name>
    <name type="common">Pseudomonas glumae</name>
    <dbReference type="NCBI Taxonomy" id="337"/>
    <lineage>
        <taxon>Bacteria</taxon>
        <taxon>Pseudomonadati</taxon>
        <taxon>Pseudomonadota</taxon>
        <taxon>Betaproteobacteria</taxon>
        <taxon>Burkholderiales</taxon>
        <taxon>Burkholderiaceae</taxon>
        <taxon>Burkholderia</taxon>
    </lineage>
</organism>
<dbReference type="RefSeq" id="WP_127913943.1">
    <property type="nucleotide sequence ID" value="NZ_CP033641.1"/>
</dbReference>
<dbReference type="Proteomes" id="UP000594892">
    <property type="component" value="Chromosome 2"/>
</dbReference>
<protein>
    <submittedName>
        <fullName evidence="1">Phage capsid protein</fullName>
    </submittedName>
</protein>
<evidence type="ECO:0000313" key="2">
    <source>
        <dbReference type="Proteomes" id="UP000594892"/>
    </source>
</evidence>